<gene>
    <name evidence="1" type="ORF">llap_11289</name>
</gene>
<dbReference type="PANTHER" id="PTHR33332">
    <property type="entry name" value="REVERSE TRANSCRIPTASE DOMAIN-CONTAINING PROTEIN"/>
    <property type="match status" value="1"/>
</dbReference>
<dbReference type="OrthoDB" id="9193602at2759"/>
<organism evidence="1 2">
    <name type="scientific">Limosa lapponica baueri</name>
    <dbReference type="NCBI Taxonomy" id="1758121"/>
    <lineage>
        <taxon>Eukaryota</taxon>
        <taxon>Metazoa</taxon>
        <taxon>Chordata</taxon>
        <taxon>Craniata</taxon>
        <taxon>Vertebrata</taxon>
        <taxon>Euteleostomi</taxon>
        <taxon>Archelosauria</taxon>
        <taxon>Archosauria</taxon>
        <taxon>Dinosauria</taxon>
        <taxon>Saurischia</taxon>
        <taxon>Theropoda</taxon>
        <taxon>Coelurosauria</taxon>
        <taxon>Aves</taxon>
        <taxon>Neognathae</taxon>
        <taxon>Neoaves</taxon>
        <taxon>Charadriiformes</taxon>
        <taxon>Scolopacidae</taxon>
        <taxon>Limosa</taxon>
    </lineage>
</organism>
<accession>A0A2I0TX80</accession>
<protein>
    <recommendedName>
        <fullName evidence="3">Rna-directed dna polymerase from mobile element jockey-like</fullName>
    </recommendedName>
</protein>
<evidence type="ECO:0000313" key="2">
    <source>
        <dbReference type="Proteomes" id="UP000233556"/>
    </source>
</evidence>
<reference evidence="2" key="2">
    <citation type="submission" date="2017-12" db="EMBL/GenBank/DDBJ databases">
        <title>Genome sequence of the Bar-tailed Godwit (Limosa lapponica baueri).</title>
        <authorList>
            <person name="Lima N.C.B."/>
            <person name="Parody-Merino A.M."/>
            <person name="Battley P.F."/>
            <person name="Fidler A.E."/>
            <person name="Prosdocimi F."/>
        </authorList>
    </citation>
    <scope>NUCLEOTIDE SEQUENCE [LARGE SCALE GENOMIC DNA]</scope>
</reference>
<dbReference type="EMBL" id="KZ506751">
    <property type="protein sequence ID" value="PKU38406.1"/>
    <property type="molecule type" value="Genomic_DNA"/>
</dbReference>
<keyword evidence="2" id="KW-1185">Reference proteome</keyword>
<reference evidence="2" key="1">
    <citation type="submission" date="2017-11" db="EMBL/GenBank/DDBJ databases">
        <authorList>
            <person name="Lima N.C."/>
            <person name="Parody-Merino A.M."/>
            <person name="Battley P.F."/>
            <person name="Fidler A.E."/>
            <person name="Prosdocimi F."/>
        </authorList>
    </citation>
    <scope>NUCLEOTIDE SEQUENCE [LARGE SCALE GENOMIC DNA]</scope>
</reference>
<sequence length="102" mass="11584">MIWMRPDRQVGGNVNLLESRKALQRDLDRLAGWAEANGTRFNKTKCQVLHLGHNTPMQRYRLGEGWLQSCLAEKDLGVLVDSPLNSERWARASVILSWANPA</sequence>
<name>A0A2I0TX80_LIMLA</name>
<proteinExistence type="predicted"/>
<evidence type="ECO:0000313" key="1">
    <source>
        <dbReference type="EMBL" id="PKU38406.1"/>
    </source>
</evidence>
<evidence type="ECO:0008006" key="3">
    <source>
        <dbReference type="Google" id="ProtNLM"/>
    </source>
</evidence>
<dbReference type="Proteomes" id="UP000233556">
    <property type="component" value="Unassembled WGS sequence"/>
</dbReference>
<dbReference type="AlphaFoldDB" id="A0A2I0TX80"/>